<dbReference type="EMBL" id="CP000308">
    <property type="protein sequence ID" value="ABG15822.1"/>
    <property type="molecule type" value="Genomic_DNA"/>
</dbReference>
<comment type="similarity">
    <text evidence="1">Belongs to the pectinesterase family.</text>
</comment>
<dbReference type="KEGG" id="ypa:YPA_3861"/>
<protein>
    <submittedName>
        <fullName evidence="6">Putative pectinesterase</fullName>
        <ecNumber evidence="6">3.1.1.11</ecNumber>
    </submittedName>
</protein>
<feature type="domain" description="Pectinesterase catalytic" evidence="5">
    <location>
        <begin position="31"/>
        <end position="335"/>
    </location>
</feature>
<dbReference type="GO" id="GO:0009279">
    <property type="term" value="C:cell outer membrane"/>
    <property type="evidence" value="ECO:0007669"/>
    <property type="project" value="TreeGrafter"/>
</dbReference>
<dbReference type="PATRIC" id="fig|360102.15.peg.2633"/>
<dbReference type="AlphaFoldDB" id="A0A0E1NZY0"/>
<sequence length="361" mass="39451" precursor="true">MPINALSKTLLLGLISFAALGEVSAAQYNAVVSAMAQGDEFSSINAALQSAPPDSSPFVIFLKKGVYTERLEVNRDNVTLKGEERDTTVIGANTAAGMLNPQGTKWGTSGSSTVLVNAANFTAENLTIRNDFDFPANQAKAEGDPTKLKDTQAVALLLAEKSDKARFRQVKLEGYQDTLYSKTGSRSYFTDCDISGHVDFIFGSGVTVFDRCNIIARDRRDISPPYGYITAPSTQNTAPYGLIVLNSRLTKEPGVPAKSFALGRPWHPTTAFDDGRYADPAAIGQAVFINTVMDDHIYGWDKMSGKDKQGEKVWFYPQDSRFFEANNQGPGAEINEGRRQLSAEQLKAFTLPMIFPDWTVQ</sequence>
<dbReference type="PANTHER" id="PTHR31321:SF57">
    <property type="entry name" value="PECTINESTERASE 53-RELATED"/>
    <property type="match status" value="1"/>
</dbReference>
<evidence type="ECO:0000259" key="5">
    <source>
        <dbReference type="Pfam" id="PF01095"/>
    </source>
</evidence>
<feature type="signal peptide" evidence="4">
    <location>
        <begin position="1"/>
        <end position="21"/>
    </location>
</feature>
<keyword evidence="4" id="KW-0732">Signal</keyword>
<gene>
    <name evidence="6" type="ordered locus">YPA_3861</name>
</gene>
<dbReference type="GO" id="GO:0030599">
    <property type="term" value="F:pectinesterase activity"/>
    <property type="evidence" value="ECO:0007669"/>
    <property type="project" value="UniProtKB-EC"/>
</dbReference>
<dbReference type="HOGENOM" id="CLU_012243_3_1_6"/>
<accession>A0A0E1NZY0</accession>
<evidence type="ECO:0000313" key="7">
    <source>
        <dbReference type="Proteomes" id="UP000001971"/>
    </source>
</evidence>
<dbReference type="GO" id="GO:0042545">
    <property type="term" value="P:cell wall modification"/>
    <property type="evidence" value="ECO:0007669"/>
    <property type="project" value="InterPro"/>
</dbReference>
<name>A0A0E1NZY0_YERPA</name>
<dbReference type="InterPro" id="IPR000070">
    <property type="entry name" value="Pectinesterase_cat"/>
</dbReference>
<dbReference type="PANTHER" id="PTHR31321">
    <property type="entry name" value="ACYL-COA THIOESTER HYDROLASE YBHC-RELATED"/>
    <property type="match status" value="1"/>
</dbReference>
<evidence type="ECO:0000256" key="2">
    <source>
        <dbReference type="ARBA" id="ARBA00022801"/>
    </source>
</evidence>
<evidence type="ECO:0000256" key="4">
    <source>
        <dbReference type="SAM" id="SignalP"/>
    </source>
</evidence>
<dbReference type="InterPro" id="IPR012334">
    <property type="entry name" value="Pectin_lyas_fold"/>
</dbReference>
<dbReference type="Pfam" id="PF01095">
    <property type="entry name" value="Pectinesterase"/>
    <property type="match status" value="1"/>
</dbReference>
<keyword evidence="2 6" id="KW-0378">Hydrolase</keyword>
<organism evidence="6 7">
    <name type="scientific">Yersinia pestis bv. Antiqua (strain Antiqua)</name>
    <dbReference type="NCBI Taxonomy" id="360102"/>
    <lineage>
        <taxon>Bacteria</taxon>
        <taxon>Pseudomonadati</taxon>
        <taxon>Pseudomonadota</taxon>
        <taxon>Gammaproteobacteria</taxon>
        <taxon>Enterobacterales</taxon>
        <taxon>Yersiniaceae</taxon>
        <taxon>Yersinia</taxon>
    </lineage>
</organism>
<keyword evidence="3" id="KW-0063">Aspartyl esterase</keyword>
<evidence type="ECO:0000256" key="1">
    <source>
        <dbReference type="ARBA" id="ARBA00008891"/>
    </source>
</evidence>
<dbReference type="Proteomes" id="UP000001971">
    <property type="component" value="Chromosome"/>
</dbReference>
<dbReference type="Gene3D" id="2.160.20.10">
    <property type="entry name" value="Single-stranded right-handed beta-helix, Pectin lyase-like"/>
    <property type="match status" value="1"/>
</dbReference>
<dbReference type="EC" id="3.1.1.11" evidence="6"/>
<reference evidence="6 7" key="1">
    <citation type="journal article" date="2006" name="J. Bacteriol.">
        <title>Complete genome sequence of Yersinia pestis strains Antiqua and Nepal516: evidence of gene reduction in an emerging pathogen.</title>
        <authorList>
            <person name="Chain P.S."/>
            <person name="Hu P."/>
            <person name="Malfatti S.A."/>
            <person name="Radnedge L."/>
            <person name="Larimer F."/>
            <person name="Vergez L.M."/>
            <person name="Worsham P."/>
            <person name="Chu M.C."/>
            <person name="Andersen G.L."/>
        </authorList>
    </citation>
    <scope>NUCLEOTIDE SEQUENCE [LARGE SCALE GENOMIC DNA]</scope>
    <source>
        <strain evidence="6 7">Antiqua</strain>
    </source>
</reference>
<dbReference type="InterPro" id="IPR011050">
    <property type="entry name" value="Pectin_lyase_fold/virulence"/>
</dbReference>
<dbReference type="SUPFAM" id="SSF51126">
    <property type="entry name" value="Pectin lyase-like"/>
    <property type="match status" value="1"/>
</dbReference>
<evidence type="ECO:0000313" key="6">
    <source>
        <dbReference type="EMBL" id="ABG15822.1"/>
    </source>
</evidence>
<dbReference type="RefSeq" id="WP_002209202.1">
    <property type="nucleotide sequence ID" value="NC_008150.1"/>
</dbReference>
<dbReference type="GeneID" id="57974187"/>
<evidence type="ECO:0000256" key="3">
    <source>
        <dbReference type="ARBA" id="ARBA00023085"/>
    </source>
</evidence>
<feature type="chain" id="PRO_5011032867" evidence="4">
    <location>
        <begin position="22"/>
        <end position="361"/>
    </location>
</feature>
<proteinExistence type="inferred from homology"/>